<dbReference type="EMBL" id="CP020370">
    <property type="protein sequence ID" value="AUB80874.1"/>
    <property type="molecule type" value="Genomic_DNA"/>
</dbReference>
<organism evidence="3 4">
    <name type="scientific">Candidatus Thiodictyon syntrophicum</name>
    <dbReference type="NCBI Taxonomy" id="1166950"/>
    <lineage>
        <taxon>Bacteria</taxon>
        <taxon>Pseudomonadati</taxon>
        <taxon>Pseudomonadota</taxon>
        <taxon>Gammaproteobacteria</taxon>
        <taxon>Chromatiales</taxon>
        <taxon>Chromatiaceae</taxon>
        <taxon>Thiodictyon</taxon>
    </lineage>
</organism>
<dbReference type="PANTHER" id="PTHR32182:SF22">
    <property type="entry name" value="ATP-DEPENDENT ENDONUCLEASE, OLD FAMILY-RELATED"/>
    <property type="match status" value="1"/>
</dbReference>
<dbReference type="PANTHER" id="PTHR32182">
    <property type="entry name" value="DNA REPLICATION AND REPAIR PROTEIN RECF"/>
    <property type="match status" value="1"/>
</dbReference>
<evidence type="ECO:0000259" key="2">
    <source>
        <dbReference type="Pfam" id="PF13304"/>
    </source>
</evidence>
<evidence type="ECO:0000313" key="3">
    <source>
        <dbReference type="EMBL" id="AUB80874.1"/>
    </source>
</evidence>
<dbReference type="RefSeq" id="WP_100918655.1">
    <property type="nucleotide sequence ID" value="NZ_CP020370.1"/>
</dbReference>
<gene>
    <name evidence="3" type="ORF">THSYN_07870</name>
</gene>
<feature type="domain" description="Endonuclease GajA/Old nuclease/RecF-like AAA" evidence="1">
    <location>
        <begin position="1"/>
        <end position="74"/>
    </location>
</feature>
<dbReference type="GO" id="GO:0005524">
    <property type="term" value="F:ATP binding"/>
    <property type="evidence" value="ECO:0007669"/>
    <property type="project" value="InterPro"/>
</dbReference>
<dbReference type="Pfam" id="PF13175">
    <property type="entry name" value="AAA_15"/>
    <property type="match status" value="1"/>
</dbReference>
<reference evidence="3 4" key="1">
    <citation type="submission" date="2017-03" db="EMBL/GenBank/DDBJ databases">
        <title>Complete genome sequence of Candidatus 'Thiodictyon syntrophicum' sp. nov. strain Cad16T, a photolithoautotroph purple sulfur bacterium isolated from an alpine meromictic lake.</title>
        <authorList>
            <person name="Luedin S.M."/>
            <person name="Pothier J.F."/>
            <person name="Danza F."/>
            <person name="Storelli N."/>
            <person name="Wittwer M."/>
            <person name="Tonolla M."/>
        </authorList>
    </citation>
    <scope>NUCLEOTIDE SEQUENCE [LARGE SCALE GENOMIC DNA]</scope>
    <source>
        <strain evidence="3 4">Cad16T</strain>
    </source>
</reference>
<name>A0A2K8U5L9_9GAMM</name>
<feature type="domain" description="ATPase AAA-type core" evidence="2">
    <location>
        <begin position="202"/>
        <end position="390"/>
    </location>
</feature>
<dbReference type="Gene3D" id="3.40.50.300">
    <property type="entry name" value="P-loop containing nucleotide triphosphate hydrolases"/>
    <property type="match status" value="2"/>
</dbReference>
<dbReference type="GO" id="GO:0006302">
    <property type="term" value="P:double-strand break repair"/>
    <property type="evidence" value="ECO:0007669"/>
    <property type="project" value="TreeGrafter"/>
</dbReference>
<dbReference type="Proteomes" id="UP000232638">
    <property type="component" value="Chromosome"/>
</dbReference>
<dbReference type="GO" id="GO:0000731">
    <property type="term" value="P:DNA synthesis involved in DNA repair"/>
    <property type="evidence" value="ECO:0007669"/>
    <property type="project" value="TreeGrafter"/>
</dbReference>
<dbReference type="AlphaFoldDB" id="A0A2K8U5L9"/>
<dbReference type="InterPro" id="IPR027417">
    <property type="entry name" value="P-loop_NTPase"/>
</dbReference>
<dbReference type="OrthoDB" id="104167at2"/>
<dbReference type="GO" id="GO:0016887">
    <property type="term" value="F:ATP hydrolysis activity"/>
    <property type="evidence" value="ECO:0007669"/>
    <property type="project" value="InterPro"/>
</dbReference>
<keyword evidence="4" id="KW-1185">Reference proteome</keyword>
<dbReference type="SUPFAM" id="SSF52540">
    <property type="entry name" value="P-loop containing nucleoside triphosphate hydrolases"/>
    <property type="match status" value="1"/>
</dbReference>
<sequence>MLTRLEVDGFKSFEDLVIDLAPLTVIVGNNAAGKSNLFDVIQLLANLATRDVAEAVKDMRGEPLELFRQTAGGRSSQIRLAAEVLVDPVVRDPWGSEVKLSHTRLRYEVTLERRTIKPGIERVQVAHEAALPIMRKDDKWADSMRPSKAFRGAFLKYVRQKPWLTTEGLPEGLTFSVHQDGKQGRNRPASAAEATVLYSITNAEFPHLFALREEMRYWRLLQLDPALLRKPVPATAPDVLTADGSNLAAVLAQLKAETATKIRPVGVLSDIAAELNNLIPGITKLDAQLHEASREYRIELTMRDGLPFSSRVISDGTLRVLTLLTLLHDPRHRGLICFEEPENGVHPARIKQLIQRLRDMVTDPQGFGDDDVSTPLSQLLLNSHSPVVLSALINKELMSEHRSILFADTATVTDPQKHEQRRRTRLRPVRFKVQTSLFGDDDVPQGFVSDLEVKRVLETVSTEG</sequence>
<dbReference type="InterPro" id="IPR003959">
    <property type="entry name" value="ATPase_AAA_core"/>
</dbReference>
<evidence type="ECO:0000313" key="4">
    <source>
        <dbReference type="Proteomes" id="UP000232638"/>
    </source>
</evidence>
<dbReference type="KEGG" id="tsy:THSYN_07870"/>
<accession>A0A2K8U5L9</accession>
<dbReference type="Pfam" id="PF13304">
    <property type="entry name" value="AAA_21"/>
    <property type="match status" value="1"/>
</dbReference>
<proteinExistence type="predicted"/>
<dbReference type="InterPro" id="IPR041685">
    <property type="entry name" value="AAA_GajA/Old/RecF-like"/>
</dbReference>
<protein>
    <submittedName>
        <fullName evidence="3">Uncharacterized protein</fullName>
    </submittedName>
</protein>
<evidence type="ECO:0000259" key="1">
    <source>
        <dbReference type="Pfam" id="PF13175"/>
    </source>
</evidence>